<dbReference type="InterPro" id="IPR013106">
    <property type="entry name" value="Ig_V-set"/>
</dbReference>
<reference evidence="4" key="1">
    <citation type="submission" date="2025-08" db="UniProtKB">
        <authorList>
            <consortium name="Ensembl"/>
        </authorList>
    </citation>
    <scope>IDENTIFICATION</scope>
</reference>
<dbReference type="Gene3D" id="2.60.40.10">
    <property type="entry name" value="Immunoglobulins"/>
    <property type="match status" value="1"/>
</dbReference>
<dbReference type="InterPro" id="IPR007110">
    <property type="entry name" value="Ig-like_dom"/>
</dbReference>
<reference evidence="4" key="2">
    <citation type="submission" date="2025-09" db="UniProtKB">
        <authorList>
            <consortium name="Ensembl"/>
        </authorList>
    </citation>
    <scope>IDENTIFICATION</scope>
</reference>
<dbReference type="SUPFAM" id="SSF48726">
    <property type="entry name" value="Immunoglobulin"/>
    <property type="match status" value="1"/>
</dbReference>
<feature type="domain" description="Ig-like" evidence="3">
    <location>
        <begin position="19"/>
        <end position="116"/>
    </location>
</feature>
<protein>
    <recommendedName>
        <fullName evidence="3">Ig-like domain-containing protein</fullName>
    </recommendedName>
</protein>
<dbReference type="Ensembl" id="ENSNMLT00000000565.1">
    <property type="protein sequence ID" value="ENSNMLP00000000477.1"/>
    <property type="gene ID" value="ENSNMLG00000000393.1"/>
</dbReference>
<keyword evidence="1" id="KW-0732">Signal</keyword>
<dbReference type="Pfam" id="PF07686">
    <property type="entry name" value="V-set"/>
    <property type="match status" value="1"/>
</dbReference>
<dbReference type="SMART" id="SM00406">
    <property type="entry name" value="IGv"/>
    <property type="match status" value="1"/>
</dbReference>
<dbReference type="Proteomes" id="UP000694523">
    <property type="component" value="Unplaced"/>
</dbReference>
<dbReference type="InterPro" id="IPR036179">
    <property type="entry name" value="Ig-like_dom_sf"/>
</dbReference>
<name>A0A8C6S5D4_9GOBI</name>
<organism evidence="4 5">
    <name type="scientific">Neogobius melanostomus</name>
    <name type="common">round goby</name>
    <dbReference type="NCBI Taxonomy" id="47308"/>
    <lineage>
        <taxon>Eukaryota</taxon>
        <taxon>Metazoa</taxon>
        <taxon>Chordata</taxon>
        <taxon>Craniata</taxon>
        <taxon>Vertebrata</taxon>
        <taxon>Euteleostomi</taxon>
        <taxon>Actinopterygii</taxon>
        <taxon>Neopterygii</taxon>
        <taxon>Teleostei</taxon>
        <taxon>Neoteleostei</taxon>
        <taxon>Acanthomorphata</taxon>
        <taxon>Gobiaria</taxon>
        <taxon>Gobiiformes</taxon>
        <taxon>Gobioidei</taxon>
        <taxon>Gobiidae</taxon>
        <taxon>Benthophilinae</taxon>
        <taxon>Neogobiini</taxon>
        <taxon>Neogobius</taxon>
    </lineage>
</organism>
<proteinExistence type="predicted"/>
<dbReference type="InterPro" id="IPR013783">
    <property type="entry name" value="Ig-like_fold"/>
</dbReference>
<dbReference type="AlphaFoldDB" id="A0A8C6S5D4"/>
<evidence type="ECO:0000256" key="2">
    <source>
        <dbReference type="ARBA" id="ARBA00022859"/>
    </source>
</evidence>
<dbReference type="PANTHER" id="PTHR23268">
    <property type="entry name" value="T-CELL RECEPTOR BETA CHAIN"/>
    <property type="match status" value="1"/>
</dbReference>
<keyword evidence="5" id="KW-1185">Reference proteome</keyword>
<dbReference type="PROSITE" id="PS50835">
    <property type="entry name" value="IG_LIKE"/>
    <property type="match status" value="1"/>
</dbReference>
<accession>A0A8C6S5D4</accession>
<dbReference type="PANTHER" id="PTHR23268:SF102">
    <property type="entry name" value="IMMUNOGLOBULIN V-SET DOMAIN-CONTAINING PROTEIN"/>
    <property type="match status" value="1"/>
</dbReference>
<evidence type="ECO:0000259" key="3">
    <source>
        <dbReference type="PROSITE" id="PS50835"/>
    </source>
</evidence>
<dbReference type="GO" id="GO:0005886">
    <property type="term" value="C:plasma membrane"/>
    <property type="evidence" value="ECO:0007669"/>
    <property type="project" value="TreeGrafter"/>
</dbReference>
<keyword evidence="2" id="KW-0391">Immunity</keyword>
<evidence type="ECO:0000313" key="5">
    <source>
        <dbReference type="Proteomes" id="UP000694523"/>
    </source>
</evidence>
<dbReference type="GO" id="GO:0002376">
    <property type="term" value="P:immune system process"/>
    <property type="evidence" value="ECO:0007669"/>
    <property type="project" value="UniProtKB-KW"/>
</dbReference>
<evidence type="ECO:0000256" key="1">
    <source>
        <dbReference type="ARBA" id="ARBA00022729"/>
    </source>
</evidence>
<evidence type="ECO:0000313" key="4">
    <source>
        <dbReference type="Ensembl" id="ENSNMLP00000000477.1"/>
    </source>
</evidence>
<dbReference type="GO" id="GO:0007166">
    <property type="term" value="P:cell surface receptor signaling pathway"/>
    <property type="evidence" value="ECO:0007669"/>
    <property type="project" value="TreeGrafter"/>
</dbReference>
<dbReference type="InterPro" id="IPR050413">
    <property type="entry name" value="TCR_beta_variable"/>
</dbReference>
<sequence>MNSRHCASLTIQLCQSSSSNVRQTPSEIFVEMGQQSKIHCSHKIQDYNRILWYKQLKGSRQLQFLGYMNVNDGYPEKGRFQATKPDAVSGTLTVGKLEPGDSGVYFCAVSVHSETN</sequence>